<evidence type="ECO:0000313" key="3">
    <source>
        <dbReference type="Proteomes" id="UP000241229"/>
    </source>
</evidence>
<keyword evidence="3" id="KW-1185">Reference proteome</keyword>
<dbReference type="AlphaFoldDB" id="A0A2P7SJ91"/>
<protein>
    <recommendedName>
        <fullName evidence="1">Surface antigen domain-containing protein</fullName>
    </recommendedName>
</protein>
<reference evidence="2 3" key="1">
    <citation type="submission" date="2018-03" db="EMBL/GenBank/DDBJ databases">
        <title>The draft genome of Mesorhizobium sp. 6GN-30.</title>
        <authorList>
            <person name="Liu L."/>
            <person name="Li L."/>
            <person name="Wang T."/>
            <person name="Zhang X."/>
            <person name="Liang L."/>
        </authorList>
    </citation>
    <scope>NUCLEOTIDE SEQUENCE [LARGE SCALE GENOMIC DNA]</scope>
    <source>
        <strain evidence="2 3">6GN30</strain>
    </source>
</reference>
<name>A0A2P7SJ91_9HYPH</name>
<accession>A0A2P7SJ91</accession>
<dbReference type="Pfam" id="PF16998">
    <property type="entry name" value="17kDa_Anti_2"/>
    <property type="match status" value="1"/>
</dbReference>
<dbReference type="OrthoDB" id="7677942at2"/>
<sequence length="132" mass="13659">MAVVLLAAAGLSGCAAGIGLDTVEADRTIVTGNVGNAVAIPDDPDQLSDEATIRNAVSAADVELLKGAPIPWANAETGSRGAISGLVEEKIAEMPCRRFTTSRERFDGIALYRGEVCMVAPGAWQVKDFAAL</sequence>
<dbReference type="InterPro" id="IPR032635">
    <property type="entry name" value="Anti_2"/>
</dbReference>
<gene>
    <name evidence="2" type="ORF">C7I84_07995</name>
</gene>
<feature type="domain" description="Surface antigen" evidence="1">
    <location>
        <begin position="21"/>
        <end position="130"/>
    </location>
</feature>
<proteinExistence type="predicted"/>
<organism evidence="2 3">
    <name type="scientific">Kumtagia ephedrae</name>
    <dbReference type="NCBI Taxonomy" id="2116701"/>
    <lineage>
        <taxon>Bacteria</taxon>
        <taxon>Pseudomonadati</taxon>
        <taxon>Pseudomonadota</taxon>
        <taxon>Alphaproteobacteria</taxon>
        <taxon>Hyphomicrobiales</taxon>
        <taxon>Phyllobacteriaceae</taxon>
        <taxon>Kumtagia</taxon>
    </lineage>
</organism>
<dbReference type="Proteomes" id="UP000241229">
    <property type="component" value="Unassembled WGS sequence"/>
</dbReference>
<dbReference type="RefSeq" id="WP_106771642.1">
    <property type="nucleotide sequence ID" value="NZ_PXYK01000006.1"/>
</dbReference>
<evidence type="ECO:0000313" key="2">
    <source>
        <dbReference type="EMBL" id="PSJ62540.1"/>
    </source>
</evidence>
<dbReference type="EMBL" id="PXYK01000006">
    <property type="protein sequence ID" value="PSJ62540.1"/>
    <property type="molecule type" value="Genomic_DNA"/>
</dbReference>
<evidence type="ECO:0000259" key="1">
    <source>
        <dbReference type="Pfam" id="PF16998"/>
    </source>
</evidence>
<comment type="caution">
    <text evidence="2">The sequence shown here is derived from an EMBL/GenBank/DDBJ whole genome shotgun (WGS) entry which is preliminary data.</text>
</comment>